<dbReference type="AlphaFoldDB" id="A0A498D7N5"/>
<gene>
    <name evidence="1" type="ORF">D8M04_15895</name>
</gene>
<dbReference type="EMBL" id="RCHR01000006">
    <property type="protein sequence ID" value="RLL42064.1"/>
    <property type="molecule type" value="Genomic_DNA"/>
</dbReference>
<protein>
    <submittedName>
        <fullName evidence="1">Uncharacterized protein</fullName>
    </submittedName>
</protein>
<comment type="caution">
    <text evidence="1">The sequence shown here is derived from an EMBL/GenBank/DDBJ whole genome shotgun (WGS) entry which is preliminary data.</text>
</comment>
<reference evidence="1 2" key="1">
    <citation type="submission" date="2018-10" db="EMBL/GenBank/DDBJ databases">
        <title>Oceanobacillus sp. YLB-02 draft genome.</title>
        <authorList>
            <person name="Yu L."/>
        </authorList>
    </citation>
    <scope>NUCLEOTIDE SEQUENCE [LARGE SCALE GENOMIC DNA]</scope>
    <source>
        <strain evidence="1 2">YLB-02</strain>
    </source>
</reference>
<name>A0A498D7N5_9BACI</name>
<accession>A0A498D7N5</accession>
<evidence type="ECO:0000313" key="2">
    <source>
        <dbReference type="Proteomes" id="UP000270219"/>
    </source>
</evidence>
<dbReference type="Proteomes" id="UP000270219">
    <property type="component" value="Unassembled WGS sequence"/>
</dbReference>
<evidence type="ECO:0000313" key="1">
    <source>
        <dbReference type="EMBL" id="RLL42064.1"/>
    </source>
</evidence>
<dbReference type="RefSeq" id="WP_121524403.1">
    <property type="nucleotide sequence ID" value="NZ_RCHR01000006.1"/>
</dbReference>
<organism evidence="1 2">
    <name type="scientific">Oceanobacillus piezotolerans</name>
    <dbReference type="NCBI Taxonomy" id="2448030"/>
    <lineage>
        <taxon>Bacteria</taxon>
        <taxon>Bacillati</taxon>
        <taxon>Bacillota</taxon>
        <taxon>Bacilli</taxon>
        <taxon>Bacillales</taxon>
        <taxon>Bacillaceae</taxon>
        <taxon>Oceanobacillus</taxon>
    </lineage>
</organism>
<keyword evidence="2" id="KW-1185">Reference proteome</keyword>
<proteinExistence type="predicted"/>
<sequence>MKTGVRLNDYIPVLLEKRKNENIKKDEIHETNEGITSPPGASSTEEIRIFHDYAEQANLLKIAEASPEKKKY</sequence>